<evidence type="ECO:0000313" key="2">
    <source>
        <dbReference type="EMBL" id="ERG97383.1"/>
    </source>
</evidence>
<dbReference type="Proteomes" id="UP000030710">
    <property type="component" value="Unassembled WGS sequence"/>
</dbReference>
<evidence type="ECO:0000313" key="3">
    <source>
        <dbReference type="Proteomes" id="UP000030710"/>
    </source>
</evidence>
<reference evidence="2 3" key="1">
    <citation type="journal article" date="2013" name="PLoS ONE">
        <title>Assembly-driven community genomics of a hypersaline microbial ecosystem.</title>
        <authorList>
            <person name="Podell S."/>
            <person name="Ugalde J.A."/>
            <person name="Narasingarao P."/>
            <person name="Banfield J.F."/>
            <person name="Heidelberg K.B."/>
            <person name="Allen E.E."/>
        </authorList>
    </citation>
    <scope>NUCLEOTIDE SEQUENCE [LARGE SCALE GENOMIC DNA]</scope>
    <source>
        <strain evidence="3">J07HQW2</strain>
    </source>
</reference>
<sequence length="251" mass="27718">MWVLILSVESLQAGRWPLSGSRLVFSLFLYWGLGLVGTFTVIVGVACGLFFTVVRGRFGDEEVTGRSLPIVGASTVFTGWITVFLLMLTSGVYLGGLLAAGVTLLALRRLPVVRTFLSASYRLDNSSRAVLSEVSFRSRHVVVVSIVSTVGFFVVAVGYLLVATVLYHDVVSSLFHVTADSTWYSLWELRLYFYPAIFVIISVPIAVIVNRYVNHLSPAQSIRQAVIEWSAFFMLVSFSNTLVILLIFSGW</sequence>
<proteinExistence type="predicted"/>
<feature type="transmembrane region" description="Helical" evidence="1">
    <location>
        <begin position="66"/>
        <end position="86"/>
    </location>
</feature>
<feature type="transmembrane region" description="Helical" evidence="1">
    <location>
        <begin position="191"/>
        <end position="213"/>
    </location>
</feature>
<keyword evidence="1" id="KW-1133">Transmembrane helix</keyword>
<keyword evidence="1" id="KW-0472">Membrane</keyword>
<feature type="transmembrane region" description="Helical" evidence="1">
    <location>
        <begin position="225"/>
        <end position="248"/>
    </location>
</feature>
<dbReference type="HOGENOM" id="CLU_1105196_0_0_2"/>
<evidence type="ECO:0000256" key="1">
    <source>
        <dbReference type="SAM" id="Phobius"/>
    </source>
</evidence>
<name>U1NKA3_9EURY</name>
<organism evidence="2 3">
    <name type="scientific">Haloquadratum walsbyi J07HQW2</name>
    <dbReference type="NCBI Taxonomy" id="1238425"/>
    <lineage>
        <taxon>Archaea</taxon>
        <taxon>Methanobacteriati</taxon>
        <taxon>Methanobacteriota</taxon>
        <taxon>Stenosarchaea group</taxon>
        <taxon>Halobacteria</taxon>
        <taxon>Halobacteriales</taxon>
        <taxon>Haloferacaceae</taxon>
        <taxon>Haloquadratum</taxon>
    </lineage>
</organism>
<accession>U1NKA3</accession>
<protein>
    <submittedName>
        <fullName evidence="2">Uncharacterized protein</fullName>
    </submittedName>
</protein>
<dbReference type="EMBL" id="KE356561">
    <property type="protein sequence ID" value="ERG97383.1"/>
    <property type="molecule type" value="Genomic_DNA"/>
</dbReference>
<gene>
    <name evidence="2" type="ORF">J07HQW2_03869</name>
</gene>
<dbReference type="AlphaFoldDB" id="U1NKA3"/>
<feature type="transmembrane region" description="Helical" evidence="1">
    <location>
        <begin position="92"/>
        <end position="110"/>
    </location>
</feature>
<keyword evidence="1" id="KW-0812">Transmembrane</keyword>
<feature type="transmembrane region" description="Helical" evidence="1">
    <location>
        <begin position="29"/>
        <end position="54"/>
    </location>
</feature>
<feature type="transmembrane region" description="Helical" evidence="1">
    <location>
        <begin position="141"/>
        <end position="167"/>
    </location>
</feature>